<dbReference type="InterPro" id="IPR002921">
    <property type="entry name" value="Fungal_lipase-type"/>
</dbReference>
<reference evidence="4 5" key="1">
    <citation type="journal article" date="2018" name="Sci. Data">
        <title>The draft genome sequence of cork oak.</title>
        <authorList>
            <person name="Ramos A.M."/>
            <person name="Usie A."/>
            <person name="Barbosa P."/>
            <person name="Barros P.M."/>
            <person name="Capote T."/>
            <person name="Chaves I."/>
            <person name="Simoes F."/>
            <person name="Abreu I."/>
            <person name="Carrasquinho I."/>
            <person name="Faro C."/>
            <person name="Guimaraes J.B."/>
            <person name="Mendonca D."/>
            <person name="Nobrega F."/>
            <person name="Rodrigues L."/>
            <person name="Saibo N.J.M."/>
            <person name="Varela M.C."/>
            <person name="Egas C."/>
            <person name="Matos J."/>
            <person name="Miguel C.M."/>
            <person name="Oliveira M.M."/>
            <person name="Ricardo C.P."/>
            <person name="Goncalves S."/>
        </authorList>
    </citation>
    <scope>NUCLEOTIDE SEQUENCE [LARGE SCALE GENOMIC DNA]</scope>
    <source>
        <strain evidence="5">cv. HL8</strain>
    </source>
</reference>
<comment type="caution">
    <text evidence="4">The sequence shown here is derived from an EMBL/GenBank/DDBJ whole genome shotgun (WGS) entry which is preliminary data.</text>
</comment>
<sequence length="441" mass="47871">ILKPAFTILVDHSMKCFILVIRGTHSIKDTLTAATGAVVPFHHSVVYEGGVSNLVLGYAHCGMVAAARWIAKLATPCLIKALGEYPGYKIQIVGHSLGGGTAALLTYILRERKELSTTTCVSFGPAACMTWELAESGINFVTSVINGADLVPTFSAASVDDLRAEVVMKRAQSMAQAAWTRPALGVSSWSCMGPRRRATAAHTKEEESSLESSAANAETSEHLLSSPNKTATTTVIEGIDLPVASSVGMEWTSEIECSYSDEIGPDANGDADVNDVEDLISHNSHEDRMTEVELWQQLEHELYDRTEGEEADVAKEIREEEAAAIAEVGEDQPESSTQERKEAHRFFPAGKIMHIITFYSDGAGSGSDGSPTTSGLDNGQLEDTTVGIFLTPRSLYSKLRLSQTMISDHFMPVYRRQIERLIKDFETEKGVDDHKTGEVVL</sequence>
<evidence type="ECO:0000256" key="1">
    <source>
        <dbReference type="ARBA" id="ARBA00022801"/>
    </source>
</evidence>
<keyword evidence="5" id="KW-1185">Reference proteome</keyword>
<dbReference type="Gene3D" id="3.40.50.1820">
    <property type="entry name" value="alpha/beta hydrolase"/>
    <property type="match status" value="1"/>
</dbReference>
<feature type="non-terminal residue" evidence="4">
    <location>
        <position position="1"/>
    </location>
</feature>
<name>A0AAW0KLC6_QUESU</name>
<feature type="compositionally biased region" description="Polar residues" evidence="2">
    <location>
        <begin position="222"/>
        <end position="231"/>
    </location>
</feature>
<gene>
    <name evidence="4" type="primary">Dagla</name>
    <name evidence="4" type="ORF">CFP56_017478</name>
</gene>
<feature type="region of interest" description="Disordered" evidence="2">
    <location>
        <begin position="196"/>
        <end position="231"/>
    </location>
</feature>
<dbReference type="GO" id="GO:0006629">
    <property type="term" value="P:lipid metabolic process"/>
    <property type="evidence" value="ECO:0007669"/>
    <property type="project" value="InterPro"/>
</dbReference>
<dbReference type="InterPro" id="IPR029058">
    <property type="entry name" value="AB_hydrolase_fold"/>
</dbReference>
<dbReference type="CDD" id="cd00519">
    <property type="entry name" value="Lipase_3"/>
    <property type="match status" value="1"/>
</dbReference>
<proteinExistence type="predicted"/>
<dbReference type="AlphaFoldDB" id="A0AAW0KLC6"/>
<evidence type="ECO:0000259" key="3">
    <source>
        <dbReference type="Pfam" id="PF01764"/>
    </source>
</evidence>
<evidence type="ECO:0000256" key="2">
    <source>
        <dbReference type="SAM" id="MobiDB-lite"/>
    </source>
</evidence>
<dbReference type="SUPFAM" id="SSF53474">
    <property type="entry name" value="alpha/beta-Hydrolases"/>
    <property type="match status" value="1"/>
</dbReference>
<protein>
    <submittedName>
        <fullName evidence="4">Sn1-specific diacylglycerol lipase alpha</fullName>
    </submittedName>
</protein>
<evidence type="ECO:0000313" key="4">
    <source>
        <dbReference type="EMBL" id="KAK7839824.1"/>
    </source>
</evidence>
<evidence type="ECO:0000313" key="5">
    <source>
        <dbReference type="Proteomes" id="UP000237347"/>
    </source>
</evidence>
<feature type="domain" description="Fungal lipase-type" evidence="3">
    <location>
        <begin position="19"/>
        <end position="156"/>
    </location>
</feature>
<accession>A0AAW0KLC6</accession>
<organism evidence="4 5">
    <name type="scientific">Quercus suber</name>
    <name type="common">Cork oak</name>
    <dbReference type="NCBI Taxonomy" id="58331"/>
    <lineage>
        <taxon>Eukaryota</taxon>
        <taxon>Viridiplantae</taxon>
        <taxon>Streptophyta</taxon>
        <taxon>Embryophyta</taxon>
        <taxon>Tracheophyta</taxon>
        <taxon>Spermatophyta</taxon>
        <taxon>Magnoliopsida</taxon>
        <taxon>eudicotyledons</taxon>
        <taxon>Gunneridae</taxon>
        <taxon>Pentapetalae</taxon>
        <taxon>rosids</taxon>
        <taxon>fabids</taxon>
        <taxon>Fagales</taxon>
        <taxon>Fagaceae</taxon>
        <taxon>Quercus</taxon>
    </lineage>
</organism>
<dbReference type="Proteomes" id="UP000237347">
    <property type="component" value="Unassembled WGS sequence"/>
</dbReference>
<dbReference type="PANTHER" id="PTHR46023:SF5">
    <property type="entry name" value="OS02G0780700 PROTEIN"/>
    <property type="match status" value="1"/>
</dbReference>
<keyword evidence="1" id="KW-0378">Hydrolase</keyword>
<dbReference type="GO" id="GO:0016787">
    <property type="term" value="F:hydrolase activity"/>
    <property type="evidence" value="ECO:0007669"/>
    <property type="project" value="UniProtKB-KW"/>
</dbReference>
<dbReference type="PANTHER" id="PTHR46023">
    <property type="entry name" value="LIPASE CLASS 3 PROTEIN-LIKE"/>
    <property type="match status" value="1"/>
</dbReference>
<dbReference type="EMBL" id="PKMF04000275">
    <property type="protein sequence ID" value="KAK7839824.1"/>
    <property type="molecule type" value="Genomic_DNA"/>
</dbReference>
<dbReference type="Pfam" id="PF01764">
    <property type="entry name" value="Lipase_3"/>
    <property type="match status" value="1"/>
</dbReference>